<reference evidence="3 4" key="1">
    <citation type="journal article" date="2019" name="Int. J. Syst. Evol. Microbiol.">
        <title>The Global Catalogue of Microorganisms (GCM) 10K type strain sequencing project: providing services to taxonomists for standard genome sequencing and annotation.</title>
        <authorList>
            <consortium name="The Broad Institute Genomics Platform"/>
            <consortium name="The Broad Institute Genome Sequencing Center for Infectious Disease"/>
            <person name="Wu L."/>
            <person name="Ma J."/>
        </authorList>
    </citation>
    <scope>NUCLEOTIDE SEQUENCE [LARGE SCALE GENOMIC DNA]</scope>
    <source>
        <strain evidence="3 4">JCM 13929</strain>
    </source>
</reference>
<dbReference type="RefSeq" id="WP_346114709.1">
    <property type="nucleotide sequence ID" value="NZ_BAAAMU010000176.1"/>
</dbReference>
<dbReference type="Pfam" id="PF01547">
    <property type="entry name" value="SBP_bac_1"/>
    <property type="match status" value="1"/>
</dbReference>
<dbReference type="InterPro" id="IPR050490">
    <property type="entry name" value="Bact_solute-bd_prot1"/>
</dbReference>
<dbReference type="PANTHER" id="PTHR43649:SF16">
    <property type="entry name" value="SUGAR-BINDING LIPOPROTEIN"/>
    <property type="match status" value="1"/>
</dbReference>
<dbReference type="PANTHER" id="PTHR43649">
    <property type="entry name" value="ARABINOSE-BINDING PROTEIN-RELATED"/>
    <property type="match status" value="1"/>
</dbReference>
<dbReference type="Proteomes" id="UP001500064">
    <property type="component" value="Unassembled WGS sequence"/>
</dbReference>
<accession>A0ABN2HPI0</accession>
<gene>
    <name evidence="3" type="ORF">GCM10009733_104280</name>
</gene>
<evidence type="ECO:0000256" key="1">
    <source>
        <dbReference type="SAM" id="MobiDB-lite"/>
    </source>
</evidence>
<feature type="region of interest" description="Disordered" evidence="1">
    <location>
        <begin position="365"/>
        <end position="387"/>
    </location>
</feature>
<dbReference type="Gene3D" id="3.40.190.10">
    <property type="entry name" value="Periplasmic binding protein-like II"/>
    <property type="match status" value="1"/>
</dbReference>
<protein>
    <submittedName>
        <fullName evidence="3">Extracellular solute-binding protein</fullName>
    </submittedName>
</protein>
<evidence type="ECO:0000256" key="2">
    <source>
        <dbReference type="SAM" id="SignalP"/>
    </source>
</evidence>
<keyword evidence="2" id="KW-0732">Signal</keyword>
<name>A0ABN2HPI0_9ACTN</name>
<comment type="caution">
    <text evidence="3">The sequence shown here is derived from an EMBL/GenBank/DDBJ whole genome shotgun (WGS) entry which is preliminary data.</text>
</comment>
<dbReference type="EMBL" id="BAAAMU010000176">
    <property type="protein sequence ID" value="GAA1691277.1"/>
    <property type="molecule type" value="Genomic_DNA"/>
</dbReference>
<feature type="signal peptide" evidence="2">
    <location>
        <begin position="1"/>
        <end position="20"/>
    </location>
</feature>
<evidence type="ECO:0000313" key="3">
    <source>
        <dbReference type="EMBL" id="GAA1691277.1"/>
    </source>
</evidence>
<dbReference type="PROSITE" id="PS51257">
    <property type="entry name" value="PROKAR_LIPOPROTEIN"/>
    <property type="match status" value="1"/>
</dbReference>
<sequence length="454" mass="49269">MKRGRALGLSLAVCATLACAACGGGTPEQEPASGPVTITVNGLPPATDEYNRAVFEENVKAFEARYPDYRIEAKEGFMDPQTFSAKIAGGQLEDVFYVYLTDAQNLIARRQVSDVSPYLADFPVTKDYKPGLMKVFSSDDQGDDKGKVYGLPDDNYSLGLLYNRALYKKAGLDPDKPPLTWEEVRENAKRLTALGDGVVGYGDYSKSNTGGWHFTAEIYSVGGDVAVKDATGAWKPAFNSDQGRQVLRQLKDMRWTDDTMGQRQLLEYDDLVKLMASHKLGQMIGSTGDLTNTVTRFKSTYDDFGMGPIPGGQGTLGGGSGYMFKAGLSPEQIKAGLAWLTFRKNPDRIDADNARAAAKGLPVGLPEPNVWTGDSERKQREATEKHATVPTKNFAPFAEALGRVPVKLEPPNAQQIYAVLDTAMQKVLTDENADVDALLANAEKQVGQILAAVK</sequence>
<feature type="chain" id="PRO_5045979726" evidence="2">
    <location>
        <begin position="21"/>
        <end position="454"/>
    </location>
</feature>
<organism evidence="3 4">
    <name type="scientific">Nonomuraea maheshkhaliensis</name>
    <dbReference type="NCBI Taxonomy" id="419590"/>
    <lineage>
        <taxon>Bacteria</taxon>
        <taxon>Bacillati</taxon>
        <taxon>Actinomycetota</taxon>
        <taxon>Actinomycetes</taxon>
        <taxon>Streptosporangiales</taxon>
        <taxon>Streptosporangiaceae</taxon>
        <taxon>Nonomuraea</taxon>
    </lineage>
</organism>
<evidence type="ECO:0000313" key="4">
    <source>
        <dbReference type="Proteomes" id="UP001500064"/>
    </source>
</evidence>
<keyword evidence="4" id="KW-1185">Reference proteome</keyword>
<dbReference type="InterPro" id="IPR006059">
    <property type="entry name" value="SBP"/>
</dbReference>
<proteinExistence type="predicted"/>
<dbReference type="SUPFAM" id="SSF53850">
    <property type="entry name" value="Periplasmic binding protein-like II"/>
    <property type="match status" value="1"/>
</dbReference>
<feature type="compositionally biased region" description="Basic and acidic residues" evidence="1">
    <location>
        <begin position="374"/>
        <end position="387"/>
    </location>
</feature>